<sequence length="175" mass="18466">MYYCKERDPATGQWMYGLYKDGLPCKWSDTLQGVCERGLCSYLPPAKEGGSNKSQEQEPAGKSKTGEDTKREGTTAHTGEEPQENVVSEGATPSISGAPEKPAEGTEPGQGTSGPVGTSTKGETPEEPAEGTERGQETSGPGETTTSPSEGPSQESTSAQGGEEEEEEEEEDEEK</sequence>
<proteinExistence type="evidence at transcript level"/>
<accession>Q09JL8</accession>
<keyword evidence="2" id="KW-0964">Secreted</keyword>
<name>Q09JL8_ARGMO</name>
<organism evidence="4">
    <name type="scientific">Argas monolakensis</name>
    <name type="common">Mono lake bird tick</name>
    <dbReference type="NCBI Taxonomy" id="34602"/>
    <lineage>
        <taxon>Eukaryota</taxon>
        <taxon>Metazoa</taxon>
        <taxon>Ecdysozoa</taxon>
        <taxon>Arthropoda</taxon>
        <taxon>Chelicerata</taxon>
        <taxon>Arachnida</taxon>
        <taxon>Acari</taxon>
        <taxon>Parasitiformes</taxon>
        <taxon>Ixodida</taxon>
        <taxon>Ixodoidea</taxon>
        <taxon>Argasidae</taxon>
        <taxon>Argasinae</taxon>
        <taxon>Argas</taxon>
    </lineage>
</organism>
<evidence type="ECO:0000256" key="2">
    <source>
        <dbReference type="ARBA" id="ARBA00022525"/>
    </source>
</evidence>
<protein>
    <submittedName>
        <fullName evidence="4">ATSP</fullName>
    </submittedName>
</protein>
<dbReference type="GO" id="GO:0005576">
    <property type="term" value="C:extracellular region"/>
    <property type="evidence" value="ECO:0007669"/>
    <property type="project" value="UniProtKB-SubCell"/>
</dbReference>
<evidence type="ECO:0000256" key="3">
    <source>
        <dbReference type="SAM" id="MobiDB-lite"/>
    </source>
</evidence>
<feature type="region of interest" description="Disordered" evidence="3">
    <location>
        <begin position="40"/>
        <end position="175"/>
    </location>
</feature>
<feature type="compositionally biased region" description="Polar residues" evidence="3">
    <location>
        <begin position="109"/>
        <end position="121"/>
    </location>
</feature>
<evidence type="ECO:0000313" key="4">
    <source>
        <dbReference type="EMBL" id="ABI52745.1"/>
    </source>
</evidence>
<comment type="subcellular location">
    <subcellularLocation>
        <location evidence="1">Secreted</location>
    </subcellularLocation>
</comment>
<feature type="compositionally biased region" description="Low complexity" evidence="3">
    <location>
        <begin position="137"/>
        <end position="158"/>
    </location>
</feature>
<feature type="compositionally biased region" description="Basic and acidic residues" evidence="3">
    <location>
        <begin position="55"/>
        <end position="80"/>
    </location>
</feature>
<evidence type="ECO:0000256" key="1">
    <source>
        <dbReference type="ARBA" id="ARBA00004613"/>
    </source>
</evidence>
<dbReference type="InterPro" id="IPR011694">
    <property type="entry name" value="Ixonnexin-like"/>
</dbReference>
<dbReference type="EMBL" id="DQ886828">
    <property type="protein sequence ID" value="ABI52745.1"/>
    <property type="molecule type" value="mRNA"/>
</dbReference>
<dbReference type="AlphaFoldDB" id="Q09JL8"/>
<reference evidence="4" key="1">
    <citation type="journal article" date="2008" name="Insect Biochem. Mol. Biol.">
        <title>Comparative sialomics between hard and soft ticks: implications for the evolution of blood-feeding behavior.</title>
        <authorList>
            <person name="Mans B.J."/>
            <person name="Andersen J.F."/>
            <person name="Francischetti I.M."/>
            <person name="Valenzuela J.G."/>
            <person name="Schwan T.G."/>
            <person name="Pham V.M."/>
            <person name="Garfield M.K."/>
            <person name="Hammer C.H."/>
            <person name="Ribeiro J.M."/>
        </authorList>
    </citation>
    <scope>NUCLEOTIDE SEQUENCE</scope>
    <source>
        <strain evidence="4">AM-286</strain>
        <tissue evidence="4">Adult salivary gland</tissue>
    </source>
</reference>
<dbReference type="Pfam" id="PF07771">
    <property type="entry name" value="TSGP1"/>
    <property type="match status" value="1"/>
</dbReference>
<feature type="compositionally biased region" description="Acidic residues" evidence="3">
    <location>
        <begin position="162"/>
        <end position="175"/>
    </location>
</feature>